<name>A0AA88LF71_ARTSF</name>
<dbReference type="GO" id="GO:0003677">
    <property type="term" value="F:DNA binding"/>
    <property type="evidence" value="ECO:0007669"/>
    <property type="project" value="InterPro"/>
</dbReference>
<keyword evidence="3" id="KW-0804">Transcription</keyword>
<sequence length="130" mass="14900">MGRSITVDEARKLGIGSCIERMVNFADHLRRLRVDQYEYMALKVIILLSSDSSDLKDAESVRTSQESVLHALQQYTLSHYPSMPSKFGELLLRIPELERTCQIGKEMLSNKRDGENQGFNLLFELLRGDH</sequence>
<reference evidence="6" key="1">
    <citation type="submission" date="2023-07" db="EMBL/GenBank/DDBJ databases">
        <title>Chromosome-level genome assembly of Artemia franciscana.</title>
        <authorList>
            <person name="Jo E."/>
        </authorList>
    </citation>
    <scope>NUCLEOTIDE SEQUENCE</scope>
    <source>
        <tissue evidence="6">Whole body</tissue>
    </source>
</reference>
<feature type="domain" description="NR LBD" evidence="5">
    <location>
        <begin position="1"/>
        <end position="130"/>
    </location>
</feature>
<comment type="caution">
    <text evidence="6">The sequence shown here is derived from an EMBL/GenBank/DDBJ whole genome shotgun (WGS) entry which is preliminary data.</text>
</comment>
<keyword evidence="4" id="KW-0675">Receptor</keyword>
<dbReference type="GO" id="GO:0004879">
    <property type="term" value="F:nuclear receptor activity"/>
    <property type="evidence" value="ECO:0007669"/>
    <property type="project" value="InterPro"/>
</dbReference>
<dbReference type="PANTHER" id="PTHR24086:SF25">
    <property type="entry name" value="NUCLEAR HORMONE RECEPTOR FTZ-F1 BETA"/>
    <property type="match status" value="1"/>
</dbReference>
<organism evidence="6 7">
    <name type="scientific">Artemia franciscana</name>
    <name type="common">Brine shrimp</name>
    <name type="synonym">Artemia sanfranciscana</name>
    <dbReference type="NCBI Taxonomy" id="6661"/>
    <lineage>
        <taxon>Eukaryota</taxon>
        <taxon>Metazoa</taxon>
        <taxon>Ecdysozoa</taxon>
        <taxon>Arthropoda</taxon>
        <taxon>Crustacea</taxon>
        <taxon>Branchiopoda</taxon>
        <taxon>Anostraca</taxon>
        <taxon>Artemiidae</taxon>
        <taxon>Artemia</taxon>
    </lineage>
</organism>
<dbReference type="InterPro" id="IPR035500">
    <property type="entry name" value="NHR-like_dom_sf"/>
</dbReference>
<accession>A0AA88LF71</accession>
<dbReference type="InterPro" id="IPR000536">
    <property type="entry name" value="Nucl_hrmn_rcpt_lig-bd"/>
</dbReference>
<gene>
    <name evidence="6" type="ORF">QYM36_004988</name>
</gene>
<dbReference type="Pfam" id="PF00104">
    <property type="entry name" value="Hormone_recep"/>
    <property type="match status" value="1"/>
</dbReference>
<keyword evidence="7" id="KW-1185">Reference proteome</keyword>
<comment type="subcellular location">
    <subcellularLocation>
        <location evidence="1">Nucleus</location>
    </subcellularLocation>
</comment>
<keyword evidence="2" id="KW-0805">Transcription regulation</keyword>
<dbReference type="InterPro" id="IPR016355">
    <property type="entry name" value="NR5-like"/>
</dbReference>
<protein>
    <recommendedName>
        <fullName evidence="5">NR LBD domain-containing protein</fullName>
    </recommendedName>
</protein>
<evidence type="ECO:0000313" key="7">
    <source>
        <dbReference type="Proteomes" id="UP001187531"/>
    </source>
</evidence>
<dbReference type="AlphaFoldDB" id="A0AA88LF71"/>
<dbReference type="Proteomes" id="UP001187531">
    <property type="component" value="Unassembled WGS sequence"/>
</dbReference>
<dbReference type="PROSITE" id="PS51843">
    <property type="entry name" value="NR_LBD"/>
    <property type="match status" value="1"/>
</dbReference>
<evidence type="ECO:0000256" key="4">
    <source>
        <dbReference type="ARBA" id="ARBA00023170"/>
    </source>
</evidence>
<dbReference type="EMBL" id="JAVRJZ010000008">
    <property type="protein sequence ID" value="KAK2719355.1"/>
    <property type="molecule type" value="Genomic_DNA"/>
</dbReference>
<dbReference type="Gene3D" id="1.10.565.10">
    <property type="entry name" value="Retinoid X Receptor"/>
    <property type="match status" value="1"/>
</dbReference>
<dbReference type="SUPFAM" id="SSF48508">
    <property type="entry name" value="Nuclear receptor ligand-binding domain"/>
    <property type="match status" value="1"/>
</dbReference>
<dbReference type="PANTHER" id="PTHR24086">
    <property type="entry name" value="NUCLEAR RECEPTOR SUBFAMILY 5 GROUP A"/>
    <property type="match status" value="1"/>
</dbReference>
<evidence type="ECO:0000256" key="1">
    <source>
        <dbReference type="ARBA" id="ARBA00004123"/>
    </source>
</evidence>
<evidence type="ECO:0000259" key="5">
    <source>
        <dbReference type="PROSITE" id="PS51843"/>
    </source>
</evidence>
<evidence type="ECO:0000313" key="6">
    <source>
        <dbReference type="EMBL" id="KAK2719355.1"/>
    </source>
</evidence>
<dbReference type="GO" id="GO:0005634">
    <property type="term" value="C:nucleus"/>
    <property type="evidence" value="ECO:0007669"/>
    <property type="project" value="UniProtKB-SubCell"/>
</dbReference>
<evidence type="ECO:0000256" key="3">
    <source>
        <dbReference type="ARBA" id="ARBA00023163"/>
    </source>
</evidence>
<evidence type="ECO:0000256" key="2">
    <source>
        <dbReference type="ARBA" id="ARBA00023015"/>
    </source>
</evidence>
<proteinExistence type="predicted"/>